<organism evidence="4 5">
    <name type="scientific">Hydnum rufescens UP504</name>
    <dbReference type="NCBI Taxonomy" id="1448309"/>
    <lineage>
        <taxon>Eukaryota</taxon>
        <taxon>Fungi</taxon>
        <taxon>Dikarya</taxon>
        <taxon>Basidiomycota</taxon>
        <taxon>Agaricomycotina</taxon>
        <taxon>Agaricomycetes</taxon>
        <taxon>Cantharellales</taxon>
        <taxon>Hydnaceae</taxon>
        <taxon>Hydnum</taxon>
    </lineage>
</organism>
<keyword evidence="1" id="KW-0479">Metal-binding</keyword>
<evidence type="ECO:0000256" key="1">
    <source>
        <dbReference type="PROSITE-ProRule" id="PRU00047"/>
    </source>
</evidence>
<evidence type="ECO:0000259" key="3">
    <source>
        <dbReference type="PROSITE" id="PS50158"/>
    </source>
</evidence>
<feature type="compositionally biased region" description="Basic and acidic residues" evidence="2">
    <location>
        <begin position="645"/>
        <end position="654"/>
    </location>
</feature>
<comment type="caution">
    <text evidence="4">The sequence shown here is derived from an EMBL/GenBank/DDBJ whole genome shotgun (WGS) entry which is preliminary data.</text>
</comment>
<dbReference type="PROSITE" id="PS50158">
    <property type="entry name" value="ZF_CCHC"/>
    <property type="match status" value="1"/>
</dbReference>
<gene>
    <name evidence="4" type="ORF">BS47DRAFT_1387278</name>
</gene>
<accession>A0A9P6BAE3</accession>
<proteinExistence type="predicted"/>
<feature type="region of interest" description="Disordered" evidence="2">
    <location>
        <begin position="643"/>
        <end position="662"/>
    </location>
</feature>
<keyword evidence="1" id="KW-0862">Zinc</keyword>
<dbReference type="EMBL" id="MU128911">
    <property type="protein sequence ID" value="KAF9520683.1"/>
    <property type="molecule type" value="Genomic_DNA"/>
</dbReference>
<keyword evidence="1" id="KW-0863">Zinc-finger</keyword>
<dbReference type="OrthoDB" id="3203159at2759"/>
<dbReference type="Proteomes" id="UP000886523">
    <property type="component" value="Unassembled WGS sequence"/>
</dbReference>
<dbReference type="InterPro" id="IPR001878">
    <property type="entry name" value="Znf_CCHC"/>
</dbReference>
<reference evidence="4" key="1">
    <citation type="journal article" date="2020" name="Nat. Commun.">
        <title>Large-scale genome sequencing of mycorrhizal fungi provides insights into the early evolution of symbiotic traits.</title>
        <authorList>
            <person name="Miyauchi S."/>
            <person name="Kiss E."/>
            <person name="Kuo A."/>
            <person name="Drula E."/>
            <person name="Kohler A."/>
            <person name="Sanchez-Garcia M."/>
            <person name="Morin E."/>
            <person name="Andreopoulos B."/>
            <person name="Barry K.W."/>
            <person name="Bonito G."/>
            <person name="Buee M."/>
            <person name="Carver A."/>
            <person name="Chen C."/>
            <person name="Cichocki N."/>
            <person name="Clum A."/>
            <person name="Culley D."/>
            <person name="Crous P.W."/>
            <person name="Fauchery L."/>
            <person name="Girlanda M."/>
            <person name="Hayes R.D."/>
            <person name="Keri Z."/>
            <person name="LaButti K."/>
            <person name="Lipzen A."/>
            <person name="Lombard V."/>
            <person name="Magnuson J."/>
            <person name="Maillard F."/>
            <person name="Murat C."/>
            <person name="Nolan M."/>
            <person name="Ohm R.A."/>
            <person name="Pangilinan J."/>
            <person name="Pereira M.F."/>
            <person name="Perotto S."/>
            <person name="Peter M."/>
            <person name="Pfister S."/>
            <person name="Riley R."/>
            <person name="Sitrit Y."/>
            <person name="Stielow J.B."/>
            <person name="Szollosi G."/>
            <person name="Zifcakova L."/>
            <person name="Stursova M."/>
            <person name="Spatafora J.W."/>
            <person name="Tedersoo L."/>
            <person name="Vaario L.M."/>
            <person name="Yamada A."/>
            <person name="Yan M."/>
            <person name="Wang P."/>
            <person name="Xu J."/>
            <person name="Bruns T."/>
            <person name="Baldrian P."/>
            <person name="Vilgalys R."/>
            <person name="Dunand C."/>
            <person name="Henrissat B."/>
            <person name="Grigoriev I.V."/>
            <person name="Hibbett D."/>
            <person name="Nagy L.G."/>
            <person name="Martin F.M."/>
        </authorList>
    </citation>
    <scope>NUCLEOTIDE SEQUENCE</scope>
    <source>
        <strain evidence="4">UP504</strain>
    </source>
</reference>
<keyword evidence="5" id="KW-1185">Reference proteome</keyword>
<sequence>MVWTKFAPAQYNSTYFMYNKELQEWHMDRELLIMVQTGIERLQNVISDVIAIVGNEDHRFVIDREGKLAEQLWMSKQIEELRMADKLLKLRVELTFAQLYKLRKLHQGKSLSTPMASEDSLPPTPELRECLYKAWHNPRLPTKRVARRALASGWEAIQGDINGMRPIIQATRHPFTGNQAMKYAEYDVRLEEVLDVQPLPRVDTDPHGLGLFMPSSDFKEPSGDASFDPSHSPKAGPGSIINLPAWPTPPSDQMRLGNLSTYRASSIDLDTSPLTWQDIPSTIQHPGSPSRACSPLTNYLIGRANAVGEGIEYPGVAWDSVTDTPALPAPGATRTHDYYTNLVKAAPFSLSCTLFSRDLVGLSPSEQEGPSTILRPPEAPPKKKVVNLPWRIPRARAPSLLLLPTRLARRKAEVGRQMMMADLGMEEEARDEEAQIQGSLPMEDPRAQVVLQALLALLDLLGHLEHLPEWDGDQETAIDWLYECSDLVSLGPAVESQIAQIATFRFRGAIATAWQAHSAPVKHSILQSWDNLREWVLHRYLGEACANHPDESPAKYIQWCILLLRIFLRFTPNSPEETVSVMNNAPTEWDVVLRWSNRPPIESVLMHAKQFEATLVTQWRSTQHYRCRQDARTPRRVNFVTQEDTAERAERESLHSQYSDDPEGAFFYSSEEAEEGEALLTAFSVGKHPGSKSYRPPCCSYPQGKRADNIEKTYPYPQDDTVVSHHKPGQKCFACGSEKHWVRDCKHFRAYSNHLERKMLKKEHRRYKTPDYKVAYSVMVDATPNF</sequence>
<dbReference type="GO" id="GO:0003676">
    <property type="term" value="F:nucleic acid binding"/>
    <property type="evidence" value="ECO:0007669"/>
    <property type="project" value="InterPro"/>
</dbReference>
<protein>
    <recommendedName>
        <fullName evidence="3">CCHC-type domain-containing protein</fullName>
    </recommendedName>
</protein>
<dbReference type="AlphaFoldDB" id="A0A9P6BAE3"/>
<feature type="region of interest" description="Disordered" evidence="2">
    <location>
        <begin position="216"/>
        <end position="238"/>
    </location>
</feature>
<feature type="domain" description="CCHC-type" evidence="3">
    <location>
        <begin position="731"/>
        <end position="746"/>
    </location>
</feature>
<evidence type="ECO:0000313" key="4">
    <source>
        <dbReference type="EMBL" id="KAF9520683.1"/>
    </source>
</evidence>
<dbReference type="GO" id="GO:0008270">
    <property type="term" value="F:zinc ion binding"/>
    <property type="evidence" value="ECO:0007669"/>
    <property type="project" value="UniProtKB-KW"/>
</dbReference>
<evidence type="ECO:0000313" key="5">
    <source>
        <dbReference type="Proteomes" id="UP000886523"/>
    </source>
</evidence>
<name>A0A9P6BAE3_9AGAM</name>
<evidence type="ECO:0000256" key="2">
    <source>
        <dbReference type="SAM" id="MobiDB-lite"/>
    </source>
</evidence>